<gene>
    <name evidence="10" type="primary">mtx1</name>
    <name evidence="9" type="ORF">SJAG_02355</name>
</gene>
<evidence type="ECO:0000256" key="3">
    <source>
        <dbReference type="ARBA" id="ARBA00022787"/>
    </source>
</evidence>
<feature type="domain" description="Mitochondrial outer membrane transport complex Sam37/metaxin N-terminal" evidence="8">
    <location>
        <begin position="20"/>
        <end position="140"/>
    </location>
</feature>
<dbReference type="EMBL" id="KE651166">
    <property type="protein sequence ID" value="EEB07269.1"/>
    <property type="molecule type" value="Genomic_DNA"/>
</dbReference>
<name>B6K288_SCHJY</name>
<keyword evidence="3" id="KW-1000">Mitochondrion outer membrane</keyword>
<dbReference type="GO" id="GO:0001401">
    <property type="term" value="C:SAM complex"/>
    <property type="evidence" value="ECO:0000318"/>
    <property type="project" value="GO_Central"/>
</dbReference>
<dbReference type="InterPro" id="IPR036282">
    <property type="entry name" value="Glutathione-S-Trfase_C_sf"/>
</dbReference>
<feature type="region of interest" description="Disordered" evidence="7">
    <location>
        <begin position="364"/>
        <end position="456"/>
    </location>
</feature>
<reference evidence="9 11" key="1">
    <citation type="journal article" date="2011" name="Science">
        <title>Comparative functional genomics of the fission yeasts.</title>
        <authorList>
            <person name="Rhind N."/>
            <person name="Chen Z."/>
            <person name="Yassour M."/>
            <person name="Thompson D.A."/>
            <person name="Haas B.J."/>
            <person name="Habib N."/>
            <person name="Wapinski I."/>
            <person name="Roy S."/>
            <person name="Lin M.F."/>
            <person name="Heiman D.I."/>
            <person name="Young S.K."/>
            <person name="Furuya K."/>
            <person name="Guo Y."/>
            <person name="Pidoux A."/>
            <person name="Chen H.M."/>
            <person name="Robbertse B."/>
            <person name="Goldberg J.M."/>
            <person name="Aoki K."/>
            <person name="Bayne E.H."/>
            <person name="Berlin A.M."/>
            <person name="Desjardins C.A."/>
            <person name="Dobbs E."/>
            <person name="Dukaj L."/>
            <person name="Fan L."/>
            <person name="FitzGerald M.G."/>
            <person name="French C."/>
            <person name="Gujja S."/>
            <person name="Hansen K."/>
            <person name="Keifenheim D."/>
            <person name="Levin J.Z."/>
            <person name="Mosher R.A."/>
            <person name="Mueller C.A."/>
            <person name="Pfiffner J."/>
            <person name="Priest M."/>
            <person name="Russ C."/>
            <person name="Smialowska A."/>
            <person name="Swoboda P."/>
            <person name="Sykes S.M."/>
            <person name="Vaughn M."/>
            <person name="Vengrova S."/>
            <person name="Yoder R."/>
            <person name="Zeng Q."/>
            <person name="Allshire R."/>
            <person name="Baulcombe D."/>
            <person name="Birren B.W."/>
            <person name="Brown W."/>
            <person name="Ekwall K."/>
            <person name="Kellis M."/>
            <person name="Leatherwood J."/>
            <person name="Levin H."/>
            <person name="Margalit H."/>
            <person name="Martienssen R."/>
            <person name="Nieduszynski C.A."/>
            <person name="Spatafora J.W."/>
            <person name="Friedman N."/>
            <person name="Dalgaard J.Z."/>
            <person name="Baumann P."/>
            <person name="Niki H."/>
            <person name="Regev A."/>
            <person name="Nusbaum C."/>
        </authorList>
    </citation>
    <scope>NUCLEOTIDE SEQUENCE [LARGE SCALE GENOMIC DNA]</scope>
    <source>
        <strain evidence="11">yFS275 / FY16936</strain>
    </source>
</reference>
<dbReference type="OMA" id="WRTWTKE"/>
<evidence type="ECO:0000256" key="4">
    <source>
        <dbReference type="ARBA" id="ARBA00022927"/>
    </source>
</evidence>
<dbReference type="GO" id="GO:0007005">
    <property type="term" value="P:mitochondrion organization"/>
    <property type="evidence" value="ECO:0000318"/>
    <property type="project" value="GO_Central"/>
</dbReference>
<dbReference type="Pfam" id="PF10568">
    <property type="entry name" value="Tom37"/>
    <property type="match status" value="1"/>
</dbReference>
<dbReference type="Proteomes" id="UP000001744">
    <property type="component" value="Unassembled WGS sequence"/>
</dbReference>
<evidence type="ECO:0000256" key="1">
    <source>
        <dbReference type="ARBA" id="ARBA00004294"/>
    </source>
</evidence>
<protein>
    <submittedName>
        <fullName evidence="9">Metaxin</fullName>
    </submittedName>
</protein>
<evidence type="ECO:0000313" key="9">
    <source>
        <dbReference type="EMBL" id="EEB07269.1"/>
    </source>
</evidence>
<feature type="compositionally biased region" description="Acidic residues" evidence="7">
    <location>
        <begin position="429"/>
        <end position="456"/>
    </location>
</feature>
<organism evidence="9 11">
    <name type="scientific">Schizosaccharomyces japonicus (strain yFS275 / FY16936)</name>
    <name type="common">Fission yeast</name>
    <dbReference type="NCBI Taxonomy" id="402676"/>
    <lineage>
        <taxon>Eukaryota</taxon>
        <taxon>Fungi</taxon>
        <taxon>Dikarya</taxon>
        <taxon>Ascomycota</taxon>
        <taxon>Taphrinomycotina</taxon>
        <taxon>Schizosaccharomycetes</taxon>
        <taxon>Schizosaccharomycetales</taxon>
        <taxon>Schizosaccharomycetaceae</taxon>
        <taxon>Schizosaccharomyces</taxon>
    </lineage>
</organism>
<keyword evidence="4" id="KW-0653">Protein transport</keyword>
<dbReference type="VEuPathDB" id="FungiDB:SJAG_02355"/>
<dbReference type="eggNOG" id="KOG3028">
    <property type="taxonomic scope" value="Eukaryota"/>
</dbReference>
<dbReference type="CDD" id="cd03078">
    <property type="entry name" value="GST_N_Metaxin1_like"/>
    <property type="match status" value="1"/>
</dbReference>
<dbReference type="STRING" id="402676.B6K288"/>
<evidence type="ECO:0000256" key="6">
    <source>
        <dbReference type="ARBA" id="ARBA00023136"/>
    </source>
</evidence>
<dbReference type="GeneID" id="7050000"/>
<keyword evidence="11" id="KW-1185">Reference proteome</keyword>
<dbReference type="OrthoDB" id="5835136at2759"/>
<dbReference type="AlphaFoldDB" id="B6K288"/>
<accession>B6K288</accession>
<proteinExistence type="predicted"/>
<evidence type="ECO:0000256" key="2">
    <source>
        <dbReference type="ARBA" id="ARBA00022448"/>
    </source>
</evidence>
<sequence length="456" mass="50940">MIQLFVYGPGFGRPSIDPACLTALTYCVLAIPADELLVYRTNNSRMSPTQELPALMDGNVWLGGWRSILAYVKQKGYNLDEKLSPADTNTAAVIGRLIERKGNDLWLLDAYCIEENYVKSTRPEWSKVLGFPFNYIKPKHDQQQAWKRLRASWGSDVSDVEYVPSNMPISRMWENERRKQQASLKACARDIRIHSIALSFYKTIEQLFSLNEDGQQGDYIFGDEPSSLDCVLYGYLSLHVYAWEQFPHAVATPALAAESPKLLELLNRLHNIWAGDDNSILRLFPVQTQPQGFTDLATIAWNNVRSKVSESALHISKNMKNQDKLLAYARNGFFITASVFGFVWYVVSNGIVQFTDEDEYENLQTGEEMVSEEPASKAPAAGTEAKTDAKEGVDASNSENGPASAEDETIPSAQSLLGTLGSVLAGHSEDEEEEENEAEAFEDENSGVIDEDDFDE</sequence>
<evidence type="ECO:0000313" key="11">
    <source>
        <dbReference type="Proteomes" id="UP000001744"/>
    </source>
</evidence>
<evidence type="ECO:0000256" key="5">
    <source>
        <dbReference type="ARBA" id="ARBA00023128"/>
    </source>
</evidence>
<dbReference type="PANTHER" id="PTHR12289:SF41">
    <property type="entry name" value="FAILED AXON CONNECTIONS-RELATED"/>
    <property type="match status" value="1"/>
</dbReference>
<dbReference type="PANTHER" id="PTHR12289">
    <property type="entry name" value="METAXIN RELATED"/>
    <property type="match status" value="1"/>
</dbReference>
<evidence type="ECO:0000313" key="10">
    <source>
        <dbReference type="JaponicusDB" id="SJAG_02355"/>
    </source>
</evidence>
<comment type="subcellular location">
    <subcellularLocation>
        <location evidence="1">Mitochondrion outer membrane</location>
    </subcellularLocation>
</comment>
<evidence type="ECO:0000259" key="8">
    <source>
        <dbReference type="Pfam" id="PF10568"/>
    </source>
</evidence>
<keyword evidence="5" id="KW-0496">Mitochondrion</keyword>
<dbReference type="JaponicusDB" id="SJAG_02355">
    <property type="gene designation" value="mtx1"/>
</dbReference>
<dbReference type="HOGENOM" id="CLU_608540_0_0_1"/>
<dbReference type="RefSeq" id="XP_002173562.1">
    <property type="nucleotide sequence ID" value="XM_002173526.1"/>
</dbReference>
<dbReference type="GO" id="GO:0015031">
    <property type="term" value="P:protein transport"/>
    <property type="evidence" value="ECO:0007669"/>
    <property type="project" value="UniProtKB-KW"/>
</dbReference>
<evidence type="ECO:0000256" key="7">
    <source>
        <dbReference type="SAM" id="MobiDB-lite"/>
    </source>
</evidence>
<keyword evidence="2" id="KW-0813">Transport</keyword>
<dbReference type="InterPro" id="IPR019564">
    <property type="entry name" value="Sam37/metaxin_N"/>
</dbReference>
<dbReference type="InterPro" id="IPR050931">
    <property type="entry name" value="Mito_Protein_Transport_Metaxin"/>
</dbReference>
<keyword evidence="6" id="KW-0472">Membrane</keyword>
<dbReference type="SUPFAM" id="SSF47616">
    <property type="entry name" value="GST C-terminal domain-like"/>
    <property type="match status" value="1"/>
</dbReference>